<dbReference type="EMBL" id="CM000607">
    <property type="protein sequence ID" value="EEC49851.1"/>
    <property type="molecule type" value="Genomic_DNA"/>
</dbReference>
<evidence type="ECO:0000313" key="2">
    <source>
        <dbReference type="EMBL" id="EEC49851.1"/>
    </source>
</evidence>
<dbReference type="GeneID" id="7197977"/>
<dbReference type="PANTHER" id="PTHR46599">
    <property type="entry name" value="PIGGYBAC TRANSPOSABLE ELEMENT-DERIVED PROTEIN 4"/>
    <property type="match status" value="1"/>
</dbReference>
<keyword evidence="3" id="KW-1185">Reference proteome</keyword>
<dbReference type="RefSeq" id="XP_002178186.1">
    <property type="nucleotide sequence ID" value="XM_002178150.1"/>
</dbReference>
<dbReference type="eggNOG" id="ENOG502S9I4">
    <property type="taxonomic scope" value="Eukaryota"/>
</dbReference>
<reference evidence="2 3" key="1">
    <citation type="journal article" date="2008" name="Nature">
        <title>The Phaeodactylum genome reveals the evolutionary history of diatom genomes.</title>
        <authorList>
            <person name="Bowler C."/>
            <person name="Allen A.E."/>
            <person name="Badger J.H."/>
            <person name="Grimwood J."/>
            <person name="Jabbari K."/>
            <person name="Kuo A."/>
            <person name="Maheswari U."/>
            <person name="Martens C."/>
            <person name="Maumus F."/>
            <person name="Otillar R.P."/>
            <person name="Rayko E."/>
            <person name="Salamov A."/>
            <person name="Vandepoele K."/>
            <person name="Beszteri B."/>
            <person name="Gruber A."/>
            <person name="Heijde M."/>
            <person name="Katinka M."/>
            <person name="Mock T."/>
            <person name="Valentin K."/>
            <person name="Verret F."/>
            <person name="Berges J.A."/>
            <person name="Brownlee C."/>
            <person name="Cadoret J.P."/>
            <person name="Chiovitti A."/>
            <person name="Choi C.J."/>
            <person name="Coesel S."/>
            <person name="De Martino A."/>
            <person name="Detter J.C."/>
            <person name="Durkin C."/>
            <person name="Falciatore A."/>
            <person name="Fournet J."/>
            <person name="Haruta M."/>
            <person name="Huysman M.J."/>
            <person name="Jenkins B.D."/>
            <person name="Jiroutova K."/>
            <person name="Jorgensen R.E."/>
            <person name="Joubert Y."/>
            <person name="Kaplan A."/>
            <person name="Kroger N."/>
            <person name="Kroth P.G."/>
            <person name="La Roche J."/>
            <person name="Lindquist E."/>
            <person name="Lommer M."/>
            <person name="Martin-Jezequel V."/>
            <person name="Lopez P.J."/>
            <person name="Lucas S."/>
            <person name="Mangogna M."/>
            <person name="McGinnis K."/>
            <person name="Medlin L.K."/>
            <person name="Montsant A."/>
            <person name="Oudot-Le Secq M.P."/>
            <person name="Napoli C."/>
            <person name="Obornik M."/>
            <person name="Parker M.S."/>
            <person name="Petit J.L."/>
            <person name="Porcel B.M."/>
            <person name="Poulsen N."/>
            <person name="Robison M."/>
            <person name="Rychlewski L."/>
            <person name="Rynearson T.A."/>
            <person name="Schmutz J."/>
            <person name="Shapiro H."/>
            <person name="Siaut M."/>
            <person name="Stanley M."/>
            <person name="Sussman M.R."/>
            <person name="Taylor A.R."/>
            <person name="Vardi A."/>
            <person name="von Dassow P."/>
            <person name="Vyverman W."/>
            <person name="Willis A."/>
            <person name="Wyrwicz L.S."/>
            <person name="Rokhsar D.S."/>
            <person name="Weissenbach J."/>
            <person name="Armbrust E.V."/>
            <person name="Green B.R."/>
            <person name="Van de Peer Y."/>
            <person name="Grigoriev I.V."/>
        </authorList>
    </citation>
    <scope>NUCLEOTIDE SEQUENCE [LARGE SCALE GENOMIC DNA]</scope>
    <source>
        <strain evidence="2 3">CCAP 1055/1</strain>
    </source>
</reference>
<dbReference type="PaxDb" id="2850-Phatr33729"/>
<dbReference type="InParanoid" id="B7FTP7"/>
<feature type="domain" description="PiggyBac transposable element-derived protein" evidence="1">
    <location>
        <begin position="270"/>
        <end position="513"/>
    </location>
</feature>
<dbReference type="Proteomes" id="UP000000759">
    <property type="component" value="Chromosome 4"/>
</dbReference>
<dbReference type="OrthoDB" id="121467at2759"/>
<proteinExistence type="predicted"/>
<dbReference type="AlphaFoldDB" id="B7FTP7"/>
<organism evidence="2 3">
    <name type="scientific">Phaeodactylum tricornutum (strain CCAP 1055/1)</name>
    <dbReference type="NCBI Taxonomy" id="556484"/>
    <lineage>
        <taxon>Eukaryota</taxon>
        <taxon>Sar</taxon>
        <taxon>Stramenopiles</taxon>
        <taxon>Ochrophyta</taxon>
        <taxon>Bacillariophyta</taxon>
        <taxon>Bacillariophyceae</taxon>
        <taxon>Bacillariophycidae</taxon>
        <taxon>Naviculales</taxon>
        <taxon>Phaeodactylaceae</taxon>
        <taxon>Phaeodactylum</taxon>
    </lineage>
</organism>
<dbReference type="KEGG" id="pti:PHATRDRAFT_33729"/>
<evidence type="ECO:0000259" key="1">
    <source>
        <dbReference type="Pfam" id="PF13843"/>
    </source>
</evidence>
<dbReference type="PANTHER" id="PTHR46599:SF3">
    <property type="entry name" value="PIGGYBAC TRANSPOSABLE ELEMENT-DERIVED PROTEIN 4"/>
    <property type="match status" value="1"/>
</dbReference>
<protein>
    <recommendedName>
        <fullName evidence="1">PiggyBac transposable element-derived protein domain-containing protein</fullName>
    </recommendedName>
</protein>
<evidence type="ECO:0000313" key="3">
    <source>
        <dbReference type="Proteomes" id="UP000000759"/>
    </source>
</evidence>
<dbReference type="Pfam" id="PF13843">
    <property type="entry name" value="DDE_Tnp_1_7"/>
    <property type="match status" value="1"/>
</dbReference>
<name>B7FTP7_PHATC</name>
<accession>B7FTP7</accession>
<dbReference type="HOGENOM" id="CLU_023767_0_0_1"/>
<gene>
    <name evidence="2" type="ORF">PHATRDRAFT_33729</name>
</gene>
<sequence length="679" mass="75248">MPVRDPRLRIGGKVTAKACHVVHLSECARRYGVNKHSKRLVGTVLDVTTTPVSITTGRTSTLITAVYDFGESLFKEKTLNIRSVKAFVPPEDEGMSLIEELAAEALQAAEADMEGGNLMEESVEAPVAKMVETPADIEPDTLVDTEPNTPVDTEPNSPVAEIVETPVDTDTSVDTESENPVATVHQTECLHSETRIQSQPENFFGSLECSYSLQSLSSVAGPNYGPPLHPPSTFLPLHLDAQECPGNGLTISGNISIGVNNVQSDPMHRSKNFVPSHLICVDESISRWYGQGGDWINHGLPNYIAIDRKPENGCEIQNAACGQSGIMLRLKLVKGKTITDDEEGDEEDEYLPHGAKIIKELVRPWWGSDRIVCADSYFASVVTAVELKRIGLRFIGVVKSATRRYPMAYLSQLEMTSRGEWKGLVTDGISDGSCDLMAFVWVDRDRRYFISTASNLNRGWNPVRYRWRQVDTSPDADPERVEINIAQPVAAEVYYSCCAMIDRHNRSRQDTLMLERKLGTWDWLTRVNLSIFGIIVVDTWLAYSQCTGIGKSAGREEKQKDFYSALAEELVDNQYDSVGSRKVGGDELDKDSPTISRTGEPRCGLSAHLTPTKRKRKNKDGTIKNQRQQGRCLVCSKKTTYVCSVCKDVETIESKEPWICYTTGGQLCFAQHLTTLHGS</sequence>
<dbReference type="InterPro" id="IPR029526">
    <property type="entry name" value="PGBD"/>
</dbReference>
<reference evidence="3" key="2">
    <citation type="submission" date="2008-08" db="EMBL/GenBank/DDBJ databases">
        <authorList>
            <consortium name="Diatom Consortium"/>
            <person name="Grigoriev I."/>
            <person name="Grimwood J."/>
            <person name="Kuo A."/>
            <person name="Otillar R.P."/>
            <person name="Salamov A."/>
            <person name="Detter J.C."/>
            <person name="Lindquist E."/>
            <person name="Shapiro H."/>
            <person name="Lucas S."/>
            <person name="Glavina del Rio T."/>
            <person name="Pitluck S."/>
            <person name="Rokhsar D."/>
            <person name="Bowler C."/>
        </authorList>
    </citation>
    <scope>GENOME REANNOTATION</scope>
    <source>
        <strain evidence="3">CCAP 1055/1</strain>
    </source>
</reference>